<comment type="caution">
    <text evidence="2">The sequence shown here is derived from an EMBL/GenBank/DDBJ whole genome shotgun (WGS) entry which is preliminary data.</text>
</comment>
<name>A0A550BS61_9AGAR</name>
<organism evidence="2 3">
    <name type="scientific">Schizophyllum amplum</name>
    <dbReference type="NCBI Taxonomy" id="97359"/>
    <lineage>
        <taxon>Eukaryota</taxon>
        <taxon>Fungi</taxon>
        <taxon>Dikarya</taxon>
        <taxon>Basidiomycota</taxon>
        <taxon>Agaricomycotina</taxon>
        <taxon>Agaricomycetes</taxon>
        <taxon>Agaricomycetidae</taxon>
        <taxon>Agaricales</taxon>
        <taxon>Schizophyllaceae</taxon>
        <taxon>Schizophyllum</taxon>
    </lineage>
</organism>
<feature type="signal peptide" evidence="1">
    <location>
        <begin position="1"/>
        <end position="17"/>
    </location>
</feature>
<keyword evidence="1" id="KW-0732">Signal</keyword>
<dbReference type="AlphaFoldDB" id="A0A550BS61"/>
<feature type="chain" id="PRO_5021817955" evidence="1">
    <location>
        <begin position="18"/>
        <end position="82"/>
    </location>
</feature>
<sequence>MTSNLVCALLVASLAGADTGAVWPLASAAGAFDPVSQALLYDSGFADDEVQTLPVANQKKCPWRASLTQSGTRQSVGICSPC</sequence>
<proteinExistence type="predicted"/>
<dbReference type="Proteomes" id="UP000320762">
    <property type="component" value="Unassembled WGS sequence"/>
</dbReference>
<accession>A0A550BS61</accession>
<evidence type="ECO:0000256" key="1">
    <source>
        <dbReference type="SAM" id="SignalP"/>
    </source>
</evidence>
<evidence type="ECO:0000313" key="3">
    <source>
        <dbReference type="Proteomes" id="UP000320762"/>
    </source>
</evidence>
<protein>
    <submittedName>
        <fullName evidence="2">Uncharacterized protein</fullName>
    </submittedName>
</protein>
<evidence type="ECO:0000313" key="2">
    <source>
        <dbReference type="EMBL" id="TRM55377.1"/>
    </source>
</evidence>
<dbReference type="EMBL" id="VDMD01000159">
    <property type="protein sequence ID" value="TRM55377.1"/>
    <property type="molecule type" value="Genomic_DNA"/>
</dbReference>
<gene>
    <name evidence="2" type="ORF">BD626DRAFT_77055</name>
</gene>
<keyword evidence="3" id="KW-1185">Reference proteome</keyword>
<reference evidence="2 3" key="1">
    <citation type="journal article" date="2019" name="New Phytol.">
        <title>Comparative genomics reveals unique wood-decay strategies and fruiting body development in the Schizophyllaceae.</title>
        <authorList>
            <person name="Almasi E."/>
            <person name="Sahu N."/>
            <person name="Krizsan K."/>
            <person name="Balint B."/>
            <person name="Kovacs G.M."/>
            <person name="Kiss B."/>
            <person name="Cseklye J."/>
            <person name="Drula E."/>
            <person name="Henrissat B."/>
            <person name="Nagy I."/>
            <person name="Chovatia M."/>
            <person name="Adam C."/>
            <person name="LaButti K."/>
            <person name="Lipzen A."/>
            <person name="Riley R."/>
            <person name="Grigoriev I.V."/>
            <person name="Nagy L.G."/>
        </authorList>
    </citation>
    <scope>NUCLEOTIDE SEQUENCE [LARGE SCALE GENOMIC DNA]</scope>
    <source>
        <strain evidence="2 3">NL-1724</strain>
    </source>
</reference>